<evidence type="ECO:0000313" key="2">
    <source>
        <dbReference type="Proteomes" id="UP001060085"/>
    </source>
</evidence>
<keyword evidence="2" id="KW-1185">Reference proteome</keyword>
<protein>
    <submittedName>
        <fullName evidence="1">Uncharacterized protein</fullName>
    </submittedName>
</protein>
<dbReference type="EMBL" id="CM044706">
    <property type="protein sequence ID" value="KAI5656166.1"/>
    <property type="molecule type" value="Genomic_DNA"/>
</dbReference>
<dbReference type="Proteomes" id="UP001060085">
    <property type="component" value="Linkage Group LG06"/>
</dbReference>
<evidence type="ECO:0000313" key="1">
    <source>
        <dbReference type="EMBL" id="KAI5656166.1"/>
    </source>
</evidence>
<proteinExistence type="predicted"/>
<accession>A0ACC0A6F2</accession>
<gene>
    <name evidence="1" type="ORF">M9H77_24959</name>
</gene>
<sequence>MEAHDRELMMTMKKKAEIDTSAPFRSVKEAVMLFGEKVLAGEVYSSKFREEQMEQDEESENDELASSSRIETITVELEETKQSLVKAREESMVMANSLSYLQQELEKTRRELQEIKKLGSKSYQKQVKNINEDLKFIELDHSSPEFEVNTKTINKKAEFLPSSDGIQCINAEEKMEYQKKRYVTFADSPTNFSQVLVPTIDHEEAVLQRHPSLRKSRRKPLIPLIKGILRKRIGIGIGSQAEVASQGKV</sequence>
<reference evidence="2" key="1">
    <citation type="journal article" date="2023" name="Nat. Plants">
        <title>Single-cell RNA sequencing provides a high-resolution roadmap for understanding the multicellular compartmentation of specialized metabolism.</title>
        <authorList>
            <person name="Sun S."/>
            <person name="Shen X."/>
            <person name="Li Y."/>
            <person name="Li Y."/>
            <person name="Wang S."/>
            <person name="Li R."/>
            <person name="Zhang H."/>
            <person name="Shen G."/>
            <person name="Guo B."/>
            <person name="Wei J."/>
            <person name="Xu J."/>
            <person name="St-Pierre B."/>
            <person name="Chen S."/>
            <person name="Sun C."/>
        </authorList>
    </citation>
    <scope>NUCLEOTIDE SEQUENCE [LARGE SCALE GENOMIC DNA]</scope>
</reference>
<comment type="caution">
    <text evidence="1">The sequence shown here is derived from an EMBL/GenBank/DDBJ whole genome shotgun (WGS) entry which is preliminary data.</text>
</comment>
<organism evidence="1 2">
    <name type="scientific">Catharanthus roseus</name>
    <name type="common">Madagascar periwinkle</name>
    <name type="synonym">Vinca rosea</name>
    <dbReference type="NCBI Taxonomy" id="4058"/>
    <lineage>
        <taxon>Eukaryota</taxon>
        <taxon>Viridiplantae</taxon>
        <taxon>Streptophyta</taxon>
        <taxon>Embryophyta</taxon>
        <taxon>Tracheophyta</taxon>
        <taxon>Spermatophyta</taxon>
        <taxon>Magnoliopsida</taxon>
        <taxon>eudicotyledons</taxon>
        <taxon>Gunneridae</taxon>
        <taxon>Pentapetalae</taxon>
        <taxon>asterids</taxon>
        <taxon>lamiids</taxon>
        <taxon>Gentianales</taxon>
        <taxon>Apocynaceae</taxon>
        <taxon>Rauvolfioideae</taxon>
        <taxon>Vinceae</taxon>
        <taxon>Catharanthinae</taxon>
        <taxon>Catharanthus</taxon>
    </lineage>
</organism>
<name>A0ACC0A6F2_CATRO</name>